<dbReference type="Pfam" id="PF02272">
    <property type="entry name" value="DHHA1"/>
    <property type="match status" value="1"/>
</dbReference>
<dbReference type="PANTHER" id="PTHR47618:SF1">
    <property type="entry name" value="BIFUNCTIONAL OLIGORIBONUCLEASE AND PAP PHOSPHATASE NRNA"/>
    <property type="match status" value="1"/>
</dbReference>
<dbReference type="InterPro" id="IPR001667">
    <property type="entry name" value="DDH_dom"/>
</dbReference>
<dbReference type="Gene3D" id="3.90.1640.10">
    <property type="entry name" value="inorganic pyrophosphatase (n-terminal core)"/>
    <property type="match status" value="1"/>
</dbReference>
<dbReference type="SUPFAM" id="SSF64182">
    <property type="entry name" value="DHH phosphoesterases"/>
    <property type="match status" value="1"/>
</dbReference>
<keyword evidence="4" id="KW-1185">Reference proteome</keyword>
<feature type="domain" description="DDH" evidence="1">
    <location>
        <begin position="35"/>
        <end position="176"/>
    </location>
</feature>
<dbReference type="Proteomes" id="UP001183202">
    <property type="component" value="Unassembled WGS sequence"/>
</dbReference>
<dbReference type="RefSeq" id="WP_311557122.1">
    <property type="nucleotide sequence ID" value="NZ_JAVREJ010000010.1"/>
</dbReference>
<name>A0ABU2NBA2_9PSEU</name>
<dbReference type="Gene3D" id="3.10.310.30">
    <property type="match status" value="1"/>
</dbReference>
<organism evidence="3 4">
    <name type="scientific">Pseudonocardia charpentierae</name>
    <dbReference type="NCBI Taxonomy" id="3075545"/>
    <lineage>
        <taxon>Bacteria</taxon>
        <taxon>Bacillati</taxon>
        <taxon>Actinomycetota</taxon>
        <taxon>Actinomycetes</taxon>
        <taxon>Pseudonocardiales</taxon>
        <taxon>Pseudonocardiaceae</taxon>
        <taxon>Pseudonocardia</taxon>
    </lineage>
</organism>
<dbReference type="InterPro" id="IPR003156">
    <property type="entry name" value="DHHA1_dom"/>
</dbReference>
<dbReference type="PANTHER" id="PTHR47618">
    <property type="entry name" value="BIFUNCTIONAL OLIGORIBONUCLEASE AND PAP PHOSPHATASE NRNA"/>
    <property type="match status" value="1"/>
</dbReference>
<dbReference type="EMBL" id="JAVREJ010000010">
    <property type="protein sequence ID" value="MDT0351016.1"/>
    <property type="molecule type" value="Genomic_DNA"/>
</dbReference>
<evidence type="ECO:0000259" key="1">
    <source>
        <dbReference type="Pfam" id="PF01368"/>
    </source>
</evidence>
<dbReference type="InterPro" id="IPR038763">
    <property type="entry name" value="DHH_sf"/>
</dbReference>
<accession>A0ABU2NBA2</accession>
<reference evidence="4" key="1">
    <citation type="submission" date="2023-07" db="EMBL/GenBank/DDBJ databases">
        <title>30 novel species of actinomycetes from the DSMZ collection.</title>
        <authorList>
            <person name="Nouioui I."/>
        </authorList>
    </citation>
    <scope>NUCLEOTIDE SEQUENCE [LARGE SCALE GENOMIC DNA]</scope>
    <source>
        <strain evidence="4">DSM 45834</strain>
    </source>
</reference>
<protein>
    <submittedName>
        <fullName evidence="3">DHHA1 domain-containing protein</fullName>
    </submittedName>
</protein>
<feature type="domain" description="DHHA1" evidence="2">
    <location>
        <begin position="255"/>
        <end position="329"/>
    </location>
</feature>
<sequence>MTALVDTADEDAAVPADIRQTTAAAAALLTAAEDVTLLAHVRPDADALGSALALGIALYRRGARVQVSFGAPDHVPETLRPLDVLRLCVPAAQVDPAPALLVTCDVNEPARLGALAGRLATAGTTIMLDHHVTNPGFGDLRILDPRVEATVVLVHRLLKEMNAVVDADMARCLYAGLVTDTRNFRDAGPGAHRLAAELIETGADPHSLVTPIMDTHPFPWLAVLAELLGDAELDPAAAGGFGLVHTVIHADHVARFRQEEVDGVVDTLRTAAEAEVAAVLKQVGRTRWTISLRSRGRVDVAEAAKALGGGGHPTAAGVTLEGTAGEAVAALRAVL</sequence>
<proteinExistence type="predicted"/>
<dbReference type="Pfam" id="PF01368">
    <property type="entry name" value="DHH"/>
    <property type="match status" value="1"/>
</dbReference>
<evidence type="ECO:0000313" key="3">
    <source>
        <dbReference type="EMBL" id="MDT0351016.1"/>
    </source>
</evidence>
<comment type="caution">
    <text evidence="3">The sequence shown here is derived from an EMBL/GenBank/DDBJ whole genome shotgun (WGS) entry which is preliminary data.</text>
</comment>
<evidence type="ECO:0000313" key="4">
    <source>
        <dbReference type="Proteomes" id="UP001183202"/>
    </source>
</evidence>
<gene>
    <name evidence="3" type="ORF">RM445_15915</name>
</gene>
<evidence type="ECO:0000259" key="2">
    <source>
        <dbReference type="Pfam" id="PF02272"/>
    </source>
</evidence>
<dbReference type="InterPro" id="IPR051319">
    <property type="entry name" value="Oligoribo/pAp-PDE_c-di-AMP_PDE"/>
</dbReference>